<evidence type="ECO:0000259" key="1">
    <source>
        <dbReference type="Pfam" id="PF04545"/>
    </source>
</evidence>
<reference evidence="3 4" key="1">
    <citation type="submission" date="2017-05" db="EMBL/GenBank/DDBJ databases">
        <authorList>
            <person name="Varghese N."/>
            <person name="Submissions S."/>
        </authorList>
    </citation>
    <scope>NUCLEOTIDE SEQUENCE [LARGE SCALE GENOMIC DNA]</scope>
    <source>
        <strain evidence="3 4">DSM 19504</strain>
    </source>
</reference>
<organism evidence="3 4">
    <name type="scientific">Halorubrum cibi</name>
    <dbReference type="NCBI Taxonomy" id="413815"/>
    <lineage>
        <taxon>Archaea</taxon>
        <taxon>Methanobacteriati</taxon>
        <taxon>Methanobacteriota</taxon>
        <taxon>Stenosarchaea group</taxon>
        <taxon>Halobacteria</taxon>
        <taxon>Halobacteriales</taxon>
        <taxon>Haloferacaceae</taxon>
        <taxon>Halorubrum</taxon>
    </lineage>
</organism>
<dbReference type="GO" id="GO:0006352">
    <property type="term" value="P:DNA-templated transcription initiation"/>
    <property type="evidence" value="ECO:0007669"/>
    <property type="project" value="InterPro"/>
</dbReference>
<evidence type="ECO:0000313" key="4">
    <source>
        <dbReference type="Proteomes" id="UP000319712"/>
    </source>
</evidence>
<dbReference type="NCBIfam" id="TIGR00721">
    <property type="entry name" value="tfx"/>
    <property type="match status" value="1"/>
</dbReference>
<evidence type="ECO:0000313" key="3">
    <source>
        <dbReference type="EMBL" id="SMO84794.1"/>
    </source>
</evidence>
<dbReference type="EMBL" id="FXTD01000011">
    <property type="protein sequence ID" value="SMO84794.1"/>
    <property type="molecule type" value="Genomic_DNA"/>
</dbReference>
<dbReference type="Pfam" id="PF14601">
    <property type="entry name" value="TFX_C"/>
    <property type="match status" value="1"/>
</dbReference>
<dbReference type="SUPFAM" id="SSF89915">
    <property type="entry name" value="DNA-binding protein Tfx"/>
    <property type="match status" value="1"/>
</dbReference>
<accession>A0A521ELK2</accession>
<dbReference type="NCBIfam" id="NF003054">
    <property type="entry name" value="PRK03975.1-1"/>
    <property type="match status" value="1"/>
</dbReference>
<evidence type="ECO:0008006" key="5">
    <source>
        <dbReference type="Google" id="ProtNLM"/>
    </source>
</evidence>
<dbReference type="OrthoDB" id="17771at2157"/>
<evidence type="ECO:0000259" key="2">
    <source>
        <dbReference type="Pfam" id="PF14601"/>
    </source>
</evidence>
<protein>
    <recommendedName>
        <fullName evidence="5">DNA binding protein Tfx C-terminal domain-containing protein</fullName>
    </recommendedName>
</protein>
<proteinExistence type="predicted"/>
<dbReference type="InterPro" id="IPR007630">
    <property type="entry name" value="RNA_pol_sigma70_r4"/>
</dbReference>
<keyword evidence="4" id="KW-1185">Reference proteome</keyword>
<feature type="domain" description="RNA polymerase sigma-70 region 4" evidence="1">
    <location>
        <begin position="38"/>
        <end position="80"/>
    </location>
</feature>
<feature type="domain" description="DNA binding protein Tfx C-terminal" evidence="2">
    <location>
        <begin position="84"/>
        <end position="166"/>
    </location>
</feature>
<gene>
    <name evidence="3" type="ORF">SAMN06264867_11188</name>
</gene>
<sequence length="167" mass="17749">MVADDASSAGDAGDVDDANDVDAAELLARAGFDADASVLTERQAEVLALRERGLRQSDIADRLGTSRANVSSVEASARDNVERAKETVAFAEALSAPVRVEIPEGTDLYDAPKRVYDACDEAGVKVSQTAPDLMKTIGERAGDAVYGREVRERLLVTVAADGRIRVR</sequence>
<dbReference type="RefSeq" id="WP_142987537.1">
    <property type="nucleotide sequence ID" value="NZ_FXTD01000011.1"/>
</dbReference>
<name>A0A521ELK2_9EURY</name>
<dbReference type="Proteomes" id="UP000319712">
    <property type="component" value="Unassembled WGS sequence"/>
</dbReference>
<dbReference type="Gene3D" id="3.30.1190.10">
    <property type="entry name" value="DNA-binding protein Tfx superfamily, archaea"/>
    <property type="match status" value="1"/>
</dbReference>
<dbReference type="GO" id="GO:0003700">
    <property type="term" value="F:DNA-binding transcription factor activity"/>
    <property type="evidence" value="ECO:0007669"/>
    <property type="project" value="InterPro"/>
</dbReference>
<dbReference type="GO" id="GO:0003677">
    <property type="term" value="F:DNA binding"/>
    <property type="evidence" value="ECO:0007669"/>
    <property type="project" value="InterPro"/>
</dbReference>
<dbReference type="InterPro" id="IPR036657">
    <property type="entry name" value="Tfx_DNA-bd_sf_arc"/>
</dbReference>
<dbReference type="InterPro" id="IPR029291">
    <property type="entry name" value="Tfx_C"/>
</dbReference>
<dbReference type="InterPro" id="IPR004645">
    <property type="entry name" value="Tfx_DNA-bd_arc"/>
</dbReference>
<dbReference type="AlphaFoldDB" id="A0A521ELK2"/>
<dbReference type="Pfam" id="PF04545">
    <property type="entry name" value="Sigma70_r4"/>
    <property type="match status" value="1"/>
</dbReference>